<name>A0A7X0VQ23_9CLOT</name>
<feature type="domain" description="O-antigen ligase-related" evidence="6">
    <location>
        <begin position="262"/>
        <end position="444"/>
    </location>
</feature>
<organism evidence="7 8">
    <name type="scientific">Clostridium gasigenes</name>
    <dbReference type="NCBI Taxonomy" id="94869"/>
    <lineage>
        <taxon>Bacteria</taxon>
        <taxon>Bacillati</taxon>
        <taxon>Bacillota</taxon>
        <taxon>Clostridia</taxon>
        <taxon>Eubacteriales</taxon>
        <taxon>Clostridiaceae</taxon>
        <taxon>Clostridium</taxon>
    </lineage>
</organism>
<comment type="subcellular location">
    <subcellularLocation>
        <location evidence="1">Membrane</location>
        <topology evidence="1">Multi-pass membrane protein</topology>
    </subcellularLocation>
</comment>
<sequence length="517" mass="60026">MINKNNRNNNILILLTCILIGILFLIDERYRINHIFAIILMIVIFNKFKDCSFRKMVYYITIVFAIMGPGLSIPLSENLILTRFNVYYLFIGIYILTVIIQLCTREVKINFREIFKKKINIISTLFMVYVFGSIIITDNKIFALKQAFIYLVMFMLFIIIVNENSTSNQRKDTFRIISYISVGIIFLGSFKIFTAMPIEPRSIYTDYNIIISESQAYMKRIPTVFFYNPNDYAMVVVLILLGSLGKIIGNGIKNSRGYILMYIIAQLNLIYTCSRTGWIGLVVSIIALGIYFIVKVNKDMFRNCVIMFTITMSIFIGLSYFQFSQPYYGKIKNTCNEISMSIKPREIYLVSLNDKIYRSLPNQNKGEYFFGFEIGEENSVNKRITLVYDVLKGIFKEKRYLGFGVGNTSQYIMQQNNTYGLYYVHNFWFEILGDFGVVGFGLFITIYVYAFIKLIIRKIKKSIEDNMCISILIAIIPLVFGPSSVVGFAVFWIALAMVYSNITYIRIEKEGKYEFNK</sequence>
<feature type="transmembrane region" description="Helical" evidence="5">
    <location>
        <begin position="173"/>
        <end position="193"/>
    </location>
</feature>
<feature type="transmembrane region" description="Helical" evidence="5">
    <location>
        <begin position="427"/>
        <end position="451"/>
    </location>
</feature>
<reference evidence="7 8" key="1">
    <citation type="submission" date="2020-08" db="EMBL/GenBank/DDBJ databases">
        <title>Clostridia isolated from Swiss meat.</title>
        <authorList>
            <person name="Wambui J."/>
            <person name="Stevens M.J.A."/>
            <person name="Stephan R."/>
        </authorList>
    </citation>
    <scope>NUCLEOTIDE SEQUENCE [LARGE SCALE GENOMIC DNA]</scope>
    <source>
        <strain evidence="7 8">CM001</strain>
    </source>
</reference>
<dbReference type="AlphaFoldDB" id="A0A7X0VQ23"/>
<dbReference type="PANTHER" id="PTHR37422:SF13">
    <property type="entry name" value="LIPOPOLYSACCHARIDE BIOSYNTHESIS PROTEIN PA4999-RELATED"/>
    <property type="match status" value="1"/>
</dbReference>
<keyword evidence="7" id="KW-0436">Ligase</keyword>
<dbReference type="RefSeq" id="WP_185163344.1">
    <property type="nucleotide sequence ID" value="NZ_JACKWY010000001.1"/>
</dbReference>
<comment type="caution">
    <text evidence="7">The sequence shown here is derived from an EMBL/GenBank/DDBJ whole genome shotgun (WGS) entry which is preliminary data.</text>
</comment>
<dbReference type="GO" id="GO:0016874">
    <property type="term" value="F:ligase activity"/>
    <property type="evidence" value="ECO:0007669"/>
    <property type="project" value="UniProtKB-KW"/>
</dbReference>
<feature type="transmembrane region" description="Helical" evidence="5">
    <location>
        <begin position="255"/>
        <end position="271"/>
    </location>
</feature>
<evidence type="ECO:0000313" key="7">
    <source>
        <dbReference type="EMBL" id="MBB6713538.1"/>
    </source>
</evidence>
<evidence type="ECO:0000256" key="4">
    <source>
        <dbReference type="ARBA" id="ARBA00023136"/>
    </source>
</evidence>
<feature type="transmembrane region" description="Helical" evidence="5">
    <location>
        <begin position="56"/>
        <end position="75"/>
    </location>
</feature>
<dbReference type="Proteomes" id="UP000585258">
    <property type="component" value="Unassembled WGS sequence"/>
</dbReference>
<evidence type="ECO:0000313" key="8">
    <source>
        <dbReference type="Proteomes" id="UP000585258"/>
    </source>
</evidence>
<keyword evidence="2 5" id="KW-0812">Transmembrane</keyword>
<accession>A0A7X0VQ23</accession>
<protein>
    <submittedName>
        <fullName evidence="7">O-antigen ligase family protein</fullName>
    </submittedName>
</protein>
<dbReference type="PANTHER" id="PTHR37422">
    <property type="entry name" value="TEICHURONIC ACID BIOSYNTHESIS PROTEIN TUAE"/>
    <property type="match status" value="1"/>
</dbReference>
<keyword evidence="4 5" id="KW-0472">Membrane</keyword>
<feature type="transmembrane region" description="Helical" evidence="5">
    <location>
        <begin position="32"/>
        <end position="49"/>
    </location>
</feature>
<proteinExistence type="predicted"/>
<dbReference type="EMBL" id="JACKWY010000001">
    <property type="protein sequence ID" value="MBB6713538.1"/>
    <property type="molecule type" value="Genomic_DNA"/>
</dbReference>
<evidence type="ECO:0000256" key="1">
    <source>
        <dbReference type="ARBA" id="ARBA00004141"/>
    </source>
</evidence>
<dbReference type="GO" id="GO:0016020">
    <property type="term" value="C:membrane"/>
    <property type="evidence" value="ECO:0007669"/>
    <property type="project" value="UniProtKB-SubCell"/>
</dbReference>
<feature type="transmembrane region" description="Helical" evidence="5">
    <location>
        <begin position="232"/>
        <end position="248"/>
    </location>
</feature>
<feature type="transmembrane region" description="Helical" evidence="5">
    <location>
        <begin position="9"/>
        <end position="26"/>
    </location>
</feature>
<feature type="transmembrane region" description="Helical" evidence="5">
    <location>
        <begin position="119"/>
        <end position="136"/>
    </location>
</feature>
<feature type="transmembrane region" description="Helical" evidence="5">
    <location>
        <begin position="301"/>
        <end position="323"/>
    </location>
</feature>
<evidence type="ECO:0000256" key="5">
    <source>
        <dbReference type="SAM" id="Phobius"/>
    </source>
</evidence>
<dbReference type="Pfam" id="PF04932">
    <property type="entry name" value="Wzy_C"/>
    <property type="match status" value="1"/>
</dbReference>
<dbReference type="InterPro" id="IPR051533">
    <property type="entry name" value="WaaL-like"/>
</dbReference>
<evidence type="ECO:0000259" key="6">
    <source>
        <dbReference type="Pfam" id="PF04932"/>
    </source>
</evidence>
<evidence type="ECO:0000256" key="2">
    <source>
        <dbReference type="ARBA" id="ARBA00022692"/>
    </source>
</evidence>
<feature type="transmembrane region" description="Helical" evidence="5">
    <location>
        <begin position="277"/>
        <end position="294"/>
    </location>
</feature>
<gene>
    <name evidence="7" type="ORF">H7E68_02160</name>
</gene>
<feature type="transmembrane region" description="Helical" evidence="5">
    <location>
        <begin position="142"/>
        <end position="161"/>
    </location>
</feature>
<dbReference type="InterPro" id="IPR007016">
    <property type="entry name" value="O-antigen_ligase-rel_domated"/>
</dbReference>
<feature type="transmembrane region" description="Helical" evidence="5">
    <location>
        <begin position="87"/>
        <end position="107"/>
    </location>
</feature>
<keyword evidence="3 5" id="KW-1133">Transmembrane helix</keyword>
<evidence type="ECO:0000256" key="3">
    <source>
        <dbReference type="ARBA" id="ARBA00022989"/>
    </source>
</evidence>